<evidence type="ECO:0000256" key="1">
    <source>
        <dbReference type="SAM" id="MobiDB-lite"/>
    </source>
</evidence>
<dbReference type="RefSeq" id="WP_045098022.1">
    <property type="nucleotide sequence ID" value="NZ_CP020614.1"/>
</dbReference>
<name>A0A098GAH7_LEGMI</name>
<protein>
    <submittedName>
        <fullName evidence="2">Uncharacterized protein</fullName>
    </submittedName>
</protein>
<reference evidence="4" key="2">
    <citation type="submission" date="2014-09" db="EMBL/GenBank/DDBJ databases">
        <authorList>
            <person name="Gomez-Valero L."/>
        </authorList>
    </citation>
    <scope>NUCLEOTIDE SEQUENCE [LARGE SCALE GENOMIC DNA]</scope>
    <source>
        <strain evidence="4">ATCC33218</strain>
    </source>
</reference>
<evidence type="ECO:0000313" key="4">
    <source>
        <dbReference type="Proteomes" id="UP000032414"/>
    </source>
</evidence>
<evidence type="ECO:0000313" key="5">
    <source>
        <dbReference type="Proteomes" id="UP000182998"/>
    </source>
</evidence>
<dbReference type="KEGG" id="tmc:LMI_0064"/>
<dbReference type="EMBL" id="FMVN01000002">
    <property type="protein sequence ID" value="SCX89796.1"/>
    <property type="molecule type" value="Genomic_DNA"/>
</dbReference>
<dbReference type="PATRIC" id="fig|451.8.peg.1034"/>
<feature type="region of interest" description="Disordered" evidence="1">
    <location>
        <begin position="135"/>
        <end position="176"/>
    </location>
</feature>
<organism evidence="2 4">
    <name type="scientific">Legionella micdadei</name>
    <name type="common">Tatlockia micdadei</name>
    <dbReference type="NCBI Taxonomy" id="451"/>
    <lineage>
        <taxon>Bacteria</taxon>
        <taxon>Pseudomonadati</taxon>
        <taxon>Pseudomonadota</taxon>
        <taxon>Gammaproteobacteria</taxon>
        <taxon>Legionellales</taxon>
        <taxon>Legionellaceae</taxon>
        <taxon>Legionella</taxon>
    </lineage>
</organism>
<dbReference type="EMBL" id="LN614830">
    <property type="protein sequence ID" value="CEG59433.1"/>
    <property type="molecule type" value="Genomic_DNA"/>
</dbReference>
<feature type="compositionally biased region" description="Basic and acidic residues" evidence="1">
    <location>
        <begin position="152"/>
        <end position="176"/>
    </location>
</feature>
<dbReference type="Proteomes" id="UP000182998">
    <property type="component" value="Unassembled WGS sequence"/>
</dbReference>
<keyword evidence="5" id="KW-1185">Reference proteome</keyword>
<proteinExistence type="predicted"/>
<feature type="compositionally biased region" description="Polar residues" evidence="1">
    <location>
        <begin position="135"/>
        <end position="144"/>
    </location>
</feature>
<reference evidence="2" key="1">
    <citation type="submission" date="2014-09" db="EMBL/GenBank/DDBJ databases">
        <authorList>
            <person name="GOMEZ-VALERO Laura"/>
        </authorList>
    </citation>
    <scope>NUCLEOTIDE SEQUENCE</scope>
    <source>
        <strain evidence="2">ATCC33218</strain>
    </source>
</reference>
<dbReference type="HOGENOM" id="CLU_130447_0_0_6"/>
<dbReference type="Proteomes" id="UP000032414">
    <property type="component" value="Chromosome I"/>
</dbReference>
<reference evidence="3 5" key="3">
    <citation type="submission" date="2016-10" db="EMBL/GenBank/DDBJ databases">
        <authorList>
            <person name="Varghese N."/>
            <person name="Submissions S."/>
        </authorList>
    </citation>
    <scope>NUCLEOTIDE SEQUENCE [LARGE SCALE GENOMIC DNA]</scope>
    <source>
        <strain evidence="3 5">ATCC 33218</strain>
    </source>
</reference>
<dbReference type="AlphaFoldDB" id="A0A098GAH7"/>
<evidence type="ECO:0000313" key="2">
    <source>
        <dbReference type="EMBL" id="CEG59433.1"/>
    </source>
</evidence>
<gene>
    <name evidence="2" type="ORF">LMI_0064</name>
    <name evidence="3" type="ORF">SAMN02982997_00304</name>
</gene>
<accession>A0A098GAH7</accession>
<sequence>MSGFFNWFSTKAPTSSQAQLNTQITNGAIQVTGQVAQGVAGSLNPWAVIPTAFAQTLISGYSIFRSDTHLHEKLVQILQTLLSSAETGLAIALLFQHETCNSELTSDICTALALFQTLYGATLVVTGSVGMVLAQNPTPSTGNRTVRAATEPQEHGEEEGHAQDDEERNSIEMSRV</sequence>
<evidence type="ECO:0000313" key="3">
    <source>
        <dbReference type="EMBL" id="SCX89796.1"/>
    </source>
</evidence>